<organism evidence="1 2">
    <name type="scientific">Trifolium pratense</name>
    <name type="common">Red clover</name>
    <dbReference type="NCBI Taxonomy" id="57577"/>
    <lineage>
        <taxon>Eukaryota</taxon>
        <taxon>Viridiplantae</taxon>
        <taxon>Streptophyta</taxon>
        <taxon>Embryophyta</taxon>
        <taxon>Tracheophyta</taxon>
        <taxon>Spermatophyta</taxon>
        <taxon>Magnoliopsida</taxon>
        <taxon>eudicotyledons</taxon>
        <taxon>Gunneridae</taxon>
        <taxon>Pentapetalae</taxon>
        <taxon>rosids</taxon>
        <taxon>fabids</taxon>
        <taxon>Fabales</taxon>
        <taxon>Fabaceae</taxon>
        <taxon>Papilionoideae</taxon>
        <taxon>50 kb inversion clade</taxon>
        <taxon>NPAAA clade</taxon>
        <taxon>Hologalegina</taxon>
        <taxon>IRL clade</taxon>
        <taxon>Trifolieae</taxon>
        <taxon>Trifolium</taxon>
    </lineage>
</organism>
<comment type="caution">
    <text evidence="1">The sequence shown here is derived from an EMBL/GenBank/DDBJ whole genome shotgun (WGS) entry which is preliminary data.</text>
</comment>
<accession>A0ACB0J0U0</accession>
<protein>
    <submittedName>
        <fullName evidence="1">Uncharacterized protein</fullName>
    </submittedName>
</protein>
<gene>
    <name evidence="1" type="ORF">MILVUS5_LOCUS8706</name>
</gene>
<evidence type="ECO:0000313" key="2">
    <source>
        <dbReference type="Proteomes" id="UP001177021"/>
    </source>
</evidence>
<dbReference type="Proteomes" id="UP001177021">
    <property type="component" value="Unassembled WGS sequence"/>
</dbReference>
<evidence type="ECO:0000313" key="1">
    <source>
        <dbReference type="EMBL" id="CAJ2638511.1"/>
    </source>
</evidence>
<proteinExistence type="predicted"/>
<dbReference type="EMBL" id="CASHSV030000024">
    <property type="protein sequence ID" value="CAJ2638511.1"/>
    <property type="molecule type" value="Genomic_DNA"/>
</dbReference>
<reference evidence="1" key="1">
    <citation type="submission" date="2023-10" db="EMBL/GenBank/DDBJ databases">
        <authorList>
            <person name="Rodriguez Cubillos JULIANA M."/>
            <person name="De Vega J."/>
        </authorList>
    </citation>
    <scope>NUCLEOTIDE SEQUENCE</scope>
</reference>
<name>A0ACB0J0U0_TRIPR</name>
<keyword evidence="2" id="KW-1185">Reference proteome</keyword>
<sequence>MVSTLQSYIYEDLHPKIEKQDTPESKLLIVHIPDGFARGDIGAKVEVDFGRIRVFGERSIGSNKMLRFNEKYQVPSHCDIGNIKGKFDGKIVTITIPKIQGKIPEPEPEPEPEPTEENNNNVEEVNNQQNTFDQAPKSNVESKEDQTPQEAQNVTVPQKDQVTKVDNKGEVYNEAPTSQETTHEPISQKSEDEISQKESVTQKDQKDQEVSQKESIPHKGQEEISQKESLPQKDQEEISQKSQVTKVESKEKTFHETSTQPEGTYESMPQKSEDQGTVNKATDQDTKDAKLQTEENTSNPKDENKEEKKIAKEETKDYLKKTIEETKEESKGSVTEETLPPKKTFKEKGKDMINDKFGDDEKKSDKKGIHESTRTRIKDIALSTTQAVTNYAKRFSEEDKQKLIYTGATILVVALGVYASYKYRSSRRS</sequence>